<organism evidence="1">
    <name type="scientific">marine sediment metagenome</name>
    <dbReference type="NCBI Taxonomy" id="412755"/>
    <lineage>
        <taxon>unclassified sequences</taxon>
        <taxon>metagenomes</taxon>
        <taxon>ecological metagenomes</taxon>
    </lineage>
</organism>
<feature type="non-terminal residue" evidence="1">
    <location>
        <position position="1"/>
    </location>
</feature>
<gene>
    <name evidence="1" type="ORF">S01H1_17769</name>
</gene>
<sequence>FERIHGKDPYEQVRQAEKLGLGGAQYEVVEVE</sequence>
<dbReference type="EMBL" id="BARS01009451">
    <property type="protein sequence ID" value="GAF74811.1"/>
    <property type="molecule type" value="Genomic_DNA"/>
</dbReference>
<proteinExistence type="predicted"/>
<reference evidence="1" key="1">
    <citation type="journal article" date="2014" name="Front. Microbiol.">
        <title>High frequency of phylogenetically diverse reductive dehalogenase-homologous genes in deep subseafloor sedimentary metagenomes.</title>
        <authorList>
            <person name="Kawai M."/>
            <person name="Futagami T."/>
            <person name="Toyoda A."/>
            <person name="Takaki Y."/>
            <person name="Nishi S."/>
            <person name="Hori S."/>
            <person name="Arai W."/>
            <person name="Tsubouchi T."/>
            <person name="Morono Y."/>
            <person name="Uchiyama I."/>
            <person name="Ito T."/>
            <person name="Fujiyama A."/>
            <person name="Inagaki F."/>
            <person name="Takami H."/>
        </authorList>
    </citation>
    <scope>NUCLEOTIDE SEQUENCE</scope>
    <source>
        <strain evidence="1">Expedition CK06-06</strain>
    </source>
</reference>
<accession>X0SI72</accession>
<comment type="caution">
    <text evidence="1">The sequence shown here is derived from an EMBL/GenBank/DDBJ whole genome shotgun (WGS) entry which is preliminary data.</text>
</comment>
<evidence type="ECO:0000313" key="1">
    <source>
        <dbReference type="EMBL" id="GAF74811.1"/>
    </source>
</evidence>
<protein>
    <submittedName>
        <fullName evidence="1">Uncharacterized protein</fullName>
    </submittedName>
</protein>
<dbReference type="AlphaFoldDB" id="X0SI72"/>
<name>X0SI72_9ZZZZ</name>